<organism evidence="2 3">
    <name type="scientific">Hufsiella ginkgonis</name>
    <dbReference type="NCBI Taxonomy" id="2695274"/>
    <lineage>
        <taxon>Bacteria</taxon>
        <taxon>Pseudomonadati</taxon>
        <taxon>Bacteroidota</taxon>
        <taxon>Sphingobacteriia</taxon>
        <taxon>Sphingobacteriales</taxon>
        <taxon>Sphingobacteriaceae</taxon>
        <taxon>Hufsiella</taxon>
    </lineage>
</organism>
<sequence>MSPLEHLLHRFSRLYPPGNPLQDFLHTHTRVYELPPRHVLLEEGTTCRKIYFIHSGFARACYFNDGKEVTAWFMGEGDVIISVYSFFTQTPGAERIELLQDSTLVSLSYERLQEAYRLFPEFNVIGRRLTEHYYILSEARAIGLRMLHAKERYNRLLDQYPSVLQNASLGQIASYLGITQETLSRIRRRK</sequence>
<protein>
    <submittedName>
        <fullName evidence="2">Cyclic nucleotide-binding domain-containing protein</fullName>
    </submittedName>
</protein>
<dbReference type="InterPro" id="IPR018490">
    <property type="entry name" value="cNMP-bd_dom_sf"/>
</dbReference>
<dbReference type="InterPro" id="IPR014710">
    <property type="entry name" value="RmlC-like_jellyroll"/>
</dbReference>
<evidence type="ECO:0000313" key="3">
    <source>
        <dbReference type="Proteomes" id="UP000451233"/>
    </source>
</evidence>
<comment type="caution">
    <text evidence="2">The sequence shown here is derived from an EMBL/GenBank/DDBJ whole genome shotgun (WGS) entry which is preliminary data.</text>
</comment>
<dbReference type="Pfam" id="PF00027">
    <property type="entry name" value="cNMP_binding"/>
    <property type="match status" value="1"/>
</dbReference>
<dbReference type="SUPFAM" id="SSF51206">
    <property type="entry name" value="cAMP-binding domain-like"/>
    <property type="match status" value="1"/>
</dbReference>
<feature type="domain" description="Cyclic nucleotide-binding" evidence="1">
    <location>
        <begin position="33"/>
        <end position="116"/>
    </location>
</feature>
<accession>A0A7K1XU81</accession>
<reference evidence="2 3" key="1">
    <citation type="submission" date="2019-11" db="EMBL/GenBank/DDBJ databases">
        <title>Pedobacter sp. HMF7056 Genome sequencing and assembly.</title>
        <authorList>
            <person name="Kang H."/>
            <person name="Kim H."/>
            <person name="Joh K."/>
        </authorList>
    </citation>
    <scope>NUCLEOTIDE SEQUENCE [LARGE SCALE GENOMIC DNA]</scope>
    <source>
        <strain evidence="2 3">HMF7056</strain>
    </source>
</reference>
<dbReference type="InterPro" id="IPR000595">
    <property type="entry name" value="cNMP-bd_dom"/>
</dbReference>
<proteinExistence type="predicted"/>
<evidence type="ECO:0000259" key="1">
    <source>
        <dbReference type="Pfam" id="PF00027"/>
    </source>
</evidence>
<dbReference type="Proteomes" id="UP000451233">
    <property type="component" value="Unassembled WGS sequence"/>
</dbReference>
<dbReference type="CDD" id="cd00038">
    <property type="entry name" value="CAP_ED"/>
    <property type="match status" value="1"/>
</dbReference>
<dbReference type="AlphaFoldDB" id="A0A7K1XU81"/>
<dbReference type="RefSeq" id="WP_160905298.1">
    <property type="nucleotide sequence ID" value="NZ_WVHS01000001.1"/>
</dbReference>
<dbReference type="Gene3D" id="2.60.120.10">
    <property type="entry name" value="Jelly Rolls"/>
    <property type="match status" value="1"/>
</dbReference>
<name>A0A7K1XU81_9SPHI</name>
<evidence type="ECO:0000313" key="2">
    <source>
        <dbReference type="EMBL" id="MXV14319.1"/>
    </source>
</evidence>
<keyword evidence="3" id="KW-1185">Reference proteome</keyword>
<gene>
    <name evidence="2" type="ORF">GS398_03335</name>
</gene>
<dbReference type="EMBL" id="WVHS01000001">
    <property type="protein sequence ID" value="MXV14319.1"/>
    <property type="molecule type" value="Genomic_DNA"/>
</dbReference>